<dbReference type="EMBL" id="CP016176">
    <property type="protein sequence ID" value="AOM41872.1"/>
    <property type="molecule type" value="Genomic_DNA"/>
</dbReference>
<accession>A0A2G0QF58</accession>
<evidence type="ECO:0000313" key="2">
    <source>
        <dbReference type="EMBL" id="PHM57844.1"/>
    </source>
</evidence>
<dbReference type="Proteomes" id="UP000094600">
    <property type="component" value="Chromosome"/>
</dbReference>
<dbReference type="Proteomes" id="UP000225433">
    <property type="component" value="Unassembled WGS sequence"/>
</dbReference>
<organism evidence="2 4">
    <name type="scientific">Xenorhabdus hominickii</name>
    <dbReference type="NCBI Taxonomy" id="351679"/>
    <lineage>
        <taxon>Bacteria</taxon>
        <taxon>Pseudomonadati</taxon>
        <taxon>Pseudomonadota</taxon>
        <taxon>Gammaproteobacteria</taxon>
        <taxon>Enterobacterales</taxon>
        <taxon>Morganellaceae</taxon>
        <taxon>Xenorhabdus</taxon>
    </lineage>
</organism>
<reference evidence="1 3" key="1">
    <citation type="submission" date="2016-06" db="EMBL/GenBank/DDBJ databases">
        <title>Bacterial characters and pathogenicity of Xenorhabdus hominickii from an entomopathogenic nematode, Steinernema monticolum.</title>
        <authorList>
            <person name="Park Y."/>
            <person name="Kim Y."/>
        </authorList>
    </citation>
    <scope>NUCLEOTIDE SEQUENCE [LARGE SCALE GENOMIC DNA]</scope>
    <source>
        <strain evidence="1 3">ANU1</strain>
    </source>
</reference>
<dbReference type="EMBL" id="NJAI01000001">
    <property type="protein sequence ID" value="PHM57844.1"/>
    <property type="molecule type" value="Genomic_DNA"/>
</dbReference>
<dbReference type="KEGG" id="xho:A9255_15695"/>
<sequence length="74" mass="8718">MSKFIIRQNNRTFLNETVFHLTKGNMLTLKIDGLNSNARKHLKFQSNKTLRQNFTKLFSLQGQGFYKLSDGYFK</sequence>
<dbReference type="AlphaFoldDB" id="A0A2G0QF58"/>
<gene>
    <name evidence="1" type="ORF">A9255_15695</name>
    <name evidence="2" type="ORF">Xhom_00847</name>
</gene>
<protein>
    <submittedName>
        <fullName evidence="2">Uncharacterized protein</fullName>
    </submittedName>
</protein>
<name>A0A2G0QF58_XENHO</name>
<dbReference type="OrthoDB" id="6441964at2"/>
<evidence type="ECO:0000313" key="3">
    <source>
        <dbReference type="Proteomes" id="UP000094600"/>
    </source>
</evidence>
<keyword evidence="3" id="KW-1185">Reference proteome</keyword>
<evidence type="ECO:0000313" key="4">
    <source>
        <dbReference type="Proteomes" id="UP000225433"/>
    </source>
</evidence>
<reference evidence="2 4" key="2">
    <citation type="journal article" date="2017" name="Nat. Microbiol.">
        <title>Natural product diversity associated with the nematode symbionts Photorhabdus and Xenorhabdus.</title>
        <authorList>
            <person name="Tobias N.J."/>
            <person name="Wolff H."/>
            <person name="Djahanschiri B."/>
            <person name="Grundmann F."/>
            <person name="Kronenwerth M."/>
            <person name="Shi Y.M."/>
            <person name="Simonyi S."/>
            <person name="Grun P."/>
            <person name="Shapiro-Ilan D."/>
            <person name="Pidot S.J."/>
            <person name="Stinear T.P."/>
            <person name="Ebersberger I."/>
            <person name="Bode H.B."/>
        </authorList>
    </citation>
    <scope>NUCLEOTIDE SEQUENCE [LARGE SCALE GENOMIC DNA]</scope>
    <source>
        <strain evidence="2 4">DSM 17903</strain>
    </source>
</reference>
<proteinExistence type="predicted"/>
<evidence type="ECO:0000313" key="1">
    <source>
        <dbReference type="EMBL" id="AOM41872.1"/>
    </source>
</evidence>
<dbReference type="RefSeq" id="WP_069317525.1">
    <property type="nucleotide sequence ID" value="NZ_CAWNQJ010000001.1"/>
</dbReference>